<dbReference type="RefSeq" id="WP_075191195.1">
    <property type="nucleotide sequence ID" value="NZ_RBIM01000008.1"/>
</dbReference>
<reference evidence="1 2" key="1">
    <citation type="submission" date="2018-10" db="EMBL/GenBank/DDBJ databases">
        <title>Genomic Encyclopedia of Type Strains, Phase IV (KMG-IV): sequencing the most valuable type-strain genomes for metagenomic binning, comparative biology and taxonomic classification.</title>
        <authorList>
            <person name="Goeker M."/>
        </authorList>
    </citation>
    <scope>NUCLEOTIDE SEQUENCE [LARGE SCALE GENOMIC DNA]</scope>
    <source>
        <strain evidence="1 2">DSM 4734</strain>
    </source>
</reference>
<gene>
    <name evidence="1" type="ORF">C7435_3130</name>
</gene>
<name>A0A495CXX7_9PROT</name>
<evidence type="ECO:0000313" key="1">
    <source>
        <dbReference type="EMBL" id="RKQ94157.1"/>
    </source>
</evidence>
<accession>A0A495CXX7</accession>
<dbReference type="EMBL" id="RBIM01000008">
    <property type="protein sequence ID" value="RKQ94157.1"/>
    <property type="molecule type" value="Genomic_DNA"/>
</dbReference>
<dbReference type="AlphaFoldDB" id="A0A495CXX7"/>
<protein>
    <recommendedName>
        <fullName evidence="3">SpoIIAA-like protein</fullName>
    </recommendedName>
</protein>
<proteinExistence type="predicted"/>
<evidence type="ECO:0008006" key="3">
    <source>
        <dbReference type="Google" id="ProtNLM"/>
    </source>
</evidence>
<comment type="caution">
    <text evidence="1">The sequence shown here is derived from an EMBL/GenBank/DDBJ whole genome shotgun (WGS) entry which is preliminary data.</text>
</comment>
<dbReference type="Proteomes" id="UP000273675">
    <property type="component" value="Unassembled WGS sequence"/>
</dbReference>
<sequence>MTFTVTHDPASHAACLTHVGPVDAEEILASRQELRDVAIAQSVRGVLINIRDSSINAEPVQIIDNVQGLVDGLAPGTKLAFVSKAEDQKTVSMIVATVAHSSGRKVGQFHELEKALGWIRLDWDAAVASGFVPIVD</sequence>
<organism evidence="1 2">
    <name type="scientific">Maricaulis maris</name>
    <dbReference type="NCBI Taxonomy" id="74318"/>
    <lineage>
        <taxon>Bacteria</taxon>
        <taxon>Pseudomonadati</taxon>
        <taxon>Pseudomonadota</taxon>
        <taxon>Alphaproteobacteria</taxon>
        <taxon>Maricaulales</taxon>
        <taxon>Maricaulaceae</taxon>
        <taxon>Maricaulis</taxon>
    </lineage>
</organism>
<dbReference type="OrthoDB" id="7631945at2"/>
<evidence type="ECO:0000313" key="2">
    <source>
        <dbReference type="Proteomes" id="UP000273675"/>
    </source>
</evidence>